<dbReference type="Pfam" id="PF18883">
    <property type="entry name" value="AC_1"/>
    <property type="match status" value="1"/>
</dbReference>
<reference evidence="3 4" key="1">
    <citation type="submission" date="2019-12" db="EMBL/GenBank/DDBJ databases">
        <title>Draft genome sequences Bradyrhizobium cajani AMBPC1010, Bradyrhizobium pachyrhizi AMBPC1040 and Bradyrhizobium yuanmingense ALSPC3051, three plant growth promoting strains isolated from nodules of Cajanus cajan L. in Dominican Republic.</title>
        <authorList>
            <person name="Flores-Felix J.D."/>
            <person name="Araujo J."/>
            <person name="Diaz-Alcantara C."/>
            <person name="Gonzalez-Andres F."/>
            <person name="Velazquez E."/>
        </authorList>
    </citation>
    <scope>NUCLEOTIDE SEQUENCE [LARGE SCALE GENOMIC DNA]</scope>
    <source>
        <strain evidence="3 4">1040</strain>
    </source>
</reference>
<dbReference type="Proteomes" id="UP000436468">
    <property type="component" value="Unassembled WGS sequence"/>
</dbReference>
<dbReference type="SUPFAM" id="SSF51126">
    <property type="entry name" value="Pectin lyase-like"/>
    <property type="match status" value="1"/>
</dbReference>
<dbReference type="GO" id="GO:0019867">
    <property type="term" value="C:outer membrane"/>
    <property type="evidence" value="ECO:0007669"/>
    <property type="project" value="InterPro"/>
</dbReference>
<evidence type="ECO:0000313" key="4">
    <source>
        <dbReference type="Proteomes" id="UP000436468"/>
    </source>
</evidence>
<dbReference type="Pfam" id="PF12951">
    <property type="entry name" value="PATR"/>
    <property type="match status" value="4"/>
</dbReference>
<dbReference type="RefSeq" id="WP_157348436.1">
    <property type="nucleotide sequence ID" value="NZ_WQNF01000047.1"/>
</dbReference>
<dbReference type="InterPro" id="IPR005546">
    <property type="entry name" value="Autotransporte_beta"/>
</dbReference>
<name>A0A844T2K1_9BRAD</name>
<evidence type="ECO:0000256" key="1">
    <source>
        <dbReference type="ARBA" id="ARBA00022729"/>
    </source>
</evidence>
<dbReference type="Pfam" id="PF03797">
    <property type="entry name" value="Autotransporter"/>
    <property type="match status" value="1"/>
</dbReference>
<evidence type="ECO:0000259" key="2">
    <source>
        <dbReference type="PROSITE" id="PS51208"/>
    </source>
</evidence>
<dbReference type="InterPro" id="IPR013425">
    <property type="entry name" value="Autotrns_rpt"/>
</dbReference>
<dbReference type="CDD" id="cd01344">
    <property type="entry name" value="PL2_Passenger_AT"/>
    <property type="match status" value="1"/>
</dbReference>
<gene>
    <name evidence="3" type="ORF">GPL21_36765</name>
</gene>
<dbReference type="PANTHER" id="PTHR35037">
    <property type="entry name" value="C-TERMINAL REGION OF AIDA-LIKE PROTEIN"/>
    <property type="match status" value="1"/>
</dbReference>
<dbReference type="SUPFAM" id="SSF103515">
    <property type="entry name" value="Autotransporter"/>
    <property type="match status" value="1"/>
</dbReference>
<evidence type="ECO:0000313" key="3">
    <source>
        <dbReference type="EMBL" id="MVT70619.1"/>
    </source>
</evidence>
<dbReference type="Gene3D" id="2.40.128.130">
    <property type="entry name" value="Autotransporter beta-domain"/>
    <property type="match status" value="1"/>
</dbReference>
<protein>
    <submittedName>
        <fullName evidence="3">Autotransporter outer membrane beta-barrel domain-containing protein</fullName>
    </submittedName>
</protein>
<sequence length="1101" mass="109424">MPECNLPGGGKNKGLSTMRECIGATTIARHVGDNPPNPRLTSRTRAHFHRLLLMSASVVALSALMPGSAAAQTWTGATSNDWTVGSNWNTGTAPAGGAVNIVPGSNVVLGVSPGATGTTSTLNVRDLVGGTTNLTIQNGSTLTSTTASIGDVAGGIATVTVTGAGSRWNASTINLFAGATSVLNVTDGATVSVTSRLIVGTPAGTSTATLNISNATVENRGFGISVGNARGQVNFDNATFRAAINTSNISNGTADQNNIAAGGLTVDSNGFLVLQANGFSGVGGLTKIGAGTLRLSGASTYIGDTLIQQGTLALTGAGAISLSRVVDNATFDISAISAVPGIAGIQSLAGTGTVTLGTRTLGIINASDNFAGTINGSGGLGLTAGTQLLSGVNSYSGVTFIAGGTLALSDAGSIAASSQVIANGTFSIAGLSGAGTSIQRLSGSGSVDLGAKTLTLTAANDTFAGVIGGSGALTLAGGTQTLSGANTYSGVTTISAGTLALAGAGAISNSRVVANAAFDISGLTGAGTSVQSLAGSGSVTLGAKTLTLTNASDNFAGAIGGTGGLALTGGTQILSGVNTYSGATTVNGGTLQAGAVNAFSAASAITAGAGTTIDLNGFNQTMGGFSNAGTVRFGAAPGTTLTVAGNYAGNGGTLLFNTVLGGEGSATDRLVAGSTSGTSTVRVNNAGGGGAQTADGIKLIDVTGASNGVFALAGDYSLQGQQAIVAGAYAYTLQKNGIATPADGDWYLRSSLVNPPGDPAAPAKPAGPLYQPGVPLYENYAQVLLGMNALPSLQERVGNRYWGGSGGPSEAMARMGVTPAAQTDSSWTQSAFWGRIEGGQTSLRPSNTTGSSMNSDDFKAQAGLDGLALENTYGRLIVGLTLQYGLTTAYVNSLFGNGRIRAEGTGVGATATWYGDNGVYIDGQMQTMFYRGDLTSDLVGSMTHGNEGLGYAFSVEGGKRFTIGNGFSLTPQAQLAYSRVDFDGFTDRFGALVSLGNADSLLGRVGLSLNHRKSWSDGARSDLYAIGNLHYEFLDGTNVDVAGTGFASANDRLWGSIGGGGSYSWAGGRYTVFGEATYRASLQDAGDNHSYKGTAGLRVVW</sequence>
<dbReference type="InterPro" id="IPR043990">
    <property type="entry name" value="AC_1"/>
</dbReference>
<keyword evidence="4" id="KW-1185">Reference proteome</keyword>
<dbReference type="SMART" id="SM00869">
    <property type="entry name" value="Autotransporter"/>
    <property type="match status" value="1"/>
</dbReference>
<dbReference type="NCBIfam" id="TIGR02601">
    <property type="entry name" value="autotrns_rpt"/>
    <property type="match status" value="4"/>
</dbReference>
<organism evidence="3 4">
    <name type="scientific">Bradyrhizobium pachyrhizi</name>
    <dbReference type="NCBI Taxonomy" id="280333"/>
    <lineage>
        <taxon>Bacteria</taxon>
        <taxon>Pseudomonadati</taxon>
        <taxon>Pseudomonadota</taxon>
        <taxon>Alphaproteobacteria</taxon>
        <taxon>Hyphomicrobiales</taxon>
        <taxon>Nitrobacteraceae</taxon>
        <taxon>Bradyrhizobium</taxon>
    </lineage>
</organism>
<dbReference type="EMBL" id="WQNF01000047">
    <property type="protein sequence ID" value="MVT70619.1"/>
    <property type="molecule type" value="Genomic_DNA"/>
</dbReference>
<keyword evidence="1" id="KW-0732">Signal</keyword>
<dbReference type="PROSITE" id="PS51208">
    <property type="entry name" value="AUTOTRANSPORTER"/>
    <property type="match status" value="1"/>
</dbReference>
<dbReference type="InterPro" id="IPR036709">
    <property type="entry name" value="Autotransporte_beta_dom_sf"/>
</dbReference>
<feature type="domain" description="Autotransporter" evidence="2">
    <location>
        <begin position="825"/>
        <end position="1101"/>
    </location>
</feature>
<dbReference type="InterPro" id="IPR011050">
    <property type="entry name" value="Pectin_lyase_fold/virulence"/>
</dbReference>
<accession>A0A844T2K1</accession>
<dbReference type="AlphaFoldDB" id="A0A844T2K1"/>
<dbReference type="Gene3D" id="2.160.20.20">
    <property type="match status" value="1"/>
</dbReference>
<comment type="caution">
    <text evidence="3">The sequence shown here is derived from an EMBL/GenBank/DDBJ whole genome shotgun (WGS) entry which is preliminary data.</text>
</comment>
<dbReference type="InterPro" id="IPR006315">
    <property type="entry name" value="OM_autotransptr_brl_dom"/>
</dbReference>
<dbReference type="PANTHER" id="PTHR35037:SF3">
    <property type="entry name" value="C-TERMINAL REGION OF AIDA-LIKE PROTEIN"/>
    <property type="match status" value="1"/>
</dbReference>
<dbReference type="InterPro" id="IPR051551">
    <property type="entry name" value="Autotransporter_adhesion"/>
</dbReference>
<proteinExistence type="predicted"/>
<dbReference type="InterPro" id="IPR012332">
    <property type="entry name" value="Autotransporter_pectin_lyase_C"/>
</dbReference>
<dbReference type="NCBIfam" id="TIGR01414">
    <property type="entry name" value="autotrans_barl"/>
    <property type="match status" value="1"/>
</dbReference>